<dbReference type="AlphaFoldDB" id="A0A0A9G9Q6"/>
<name>A0A0A9G9Q6_ARUDO</name>
<keyword evidence="2" id="KW-0472">Membrane</keyword>
<organism evidence="3">
    <name type="scientific">Arundo donax</name>
    <name type="common">Giant reed</name>
    <name type="synonym">Donax arundinaceus</name>
    <dbReference type="NCBI Taxonomy" id="35708"/>
    <lineage>
        <taxon>Eukaryota</taxon>
        <taxon>Viridiplantae</taxon>
        <taxon>Streptophyta</taxon>
        <taxon>Embryophyta</taxon>
        <taxon>Tracheophyta</taxon>
        <taxon>Spermatophyta</taxon>
        <taxon>Magnoliopsida</taxon>
        <taxon>Liliopsida</taxon>
        <taxon>Poales</taxon>
        <taxon>Poaceae</taxon>
        <taxon>PACMAD clade</taxon>
        <taxon>Arundinoideae</taxon>
        <taxon>Arundineae</taxon>
        <taxon>Arundo</taxon>
    </lineage>
</organism>
<feature type="compositionally biased region" description="Basic and acidic residues" evidence="1">
    <location>
        <begin position="35"/>
        <end position="48"/>
    </location>
</feature>
<feature type="transmembrane region" description="Helical" evidence="2">
    <location>
        <begin position="75"/>
        <end position="100"/>
    </location>
</feature>
<reference evidence="3" key="2">
    <citation type="journal article" date="2015" name="Data Brief">
        <title>Shoot transcriptome of the giant reed, Arundo donax.</title>
        <authorList>
            <person name="Barrero R.A."/>
            <person name="Guerrero F.D."/>
            <person name="Moolhuijzen P."/>
            <person name="Goolsby J.A."/>
            <person name="Tidwell J."/>
            <person name="Bellgard S.E."/>
            <person name="Bellgard M.I."/>
        </authorList>
    </citation>
    <scope>NUCLEOTIDE SEQUENCE</scope>
    <source>
        <tissue evidence="3">Shoot tissue taken approximately 20 cm above the soil surface</tissue>
    </source>
</reference>
<protein>
    <submittedName>
        <fullName evidence="3">Uncharacterized protein</fullName>
    </submittedName>
</protein>
<dbReference type="EMBL" id="GBRH01178610">
    <property type="protein sequence ID" value="JAE19286.1"/>
    <property type="molecule type" value="Transcribed_RNA"/>
</dbReference>
<feature type="region of interest" description="Disordered" evidence="1">
    <location>
        <begin position="35"/>
        <end position="58"/>
    </location>
</feature>
<accession>A0A0A9G9Q6</accession>
<keyword evidence="2" id="KW-0812">Transmembrane</keyword>
<evidence type="ECO:0000256" key="2">
    <source>
        <dbReference type="SAM" id="Phobius"/>
    </source>
</evidence>
<evidence type="ECO:0000256" key="1">
    <source>
        <dbReference type="SAM" id="MobiDB-lite"/>
    </source>
</evidence>
<reference evidence="3" key="1">
    <citation type="submission" date="2014-09" db="EMBL/GenBank/DDBJ databases">
        <authorList>
            <person name="Magalhaes I.L.F."/>
            <person name="Oliveira U."/>
            <person name="Santos F.R."/>
            <person name="Vidigal T.H.D.A."/>
            <person name="Brescovit A.D."/>
            <person name="Santos A.J."/>
        </authorList>
    </citation>
    <scope>NUCLEOTIDE SEQUENCE</scope>
    <source>
        <tissue evidence="3">Shoot tissue taken approximately 20 cm above the soil surface</tissue>
    </source>
</reference>
<sequence>MSSSSEGRFFRIYSSVSSSQSAISFSFNANAGKIAESRSEEKCGETSRHPGPVSKTREITSNASEKIRLGRESSLLILMLCFDILIAQLTICGICSSACFR</sequence>
<proteinExistence type="predicted"/>
<evidence type="ECO:0000313" key="3">
    <source>
        <dbReference type="EMBL" id="JAE19286.1"/>
    </source>
</evidence>
<keyword evidence="2" id="KW-1133">Transmembrane helix</keyword>